<reference evidence="1 2" key="1">
    <citation type="submission" date="2021-03" db="EMBL/GenBank/DDBJ databases">
        <title>Five novel Rahnella species.</title>
        <authorList>
            <person name="Brady C."/>
            <person name="Asselin J."/>
            <person name="Beer S."/>
            <person name="Bruberg M.B."/>
            <person name="Crampton B."/>
            <person name="Venter S."/>
            <person name="Arnold D."/>
            <person name="Denman S."/>
        </authorList>
    </citation>
    <scope>NUCLEOTIDE SEQUENCE [LARGE SCALE GENOMIC DNA]</scope>
    <source>
        <strain evidence="1 2">FRB 231</strain>
    </source>
</reference>
<dbReference type="RefSeq" id="WP_217147730.1">
    <property type="nucleotide sequence ID" value="NZ_JAFMOY010000095.1"/>
</dbReference>
<name>A0ABS6LAK6_9GAMM</name>
<organism evidence="1 2">
    <name type="scientific">Rahnella ecdela</name>
    <dbReference type="NCBI Taxonomy" id="2816250"/>
    <lineage>
        <taxon>Bacteria</taxon>
        <taxon>Pseudomonadati</taxon>
        <taxon>Pseudomonadota</taxon>
        <taxon>Gammaproteobacteria</taxon>
        <taxon>Enterobacterales</taxon>
        <taxon>Yersiniaceae</taxon>
        <taxon>Rahnella</taxon>
    </lineage>
</organism>
<evidence type="ECO:0000313" key="1">
    <source>
        <dbReference type="EMBL" id="MBU9843681.1"/>
    </source>
</evidence>
<evidence type="ECO:0000313" key="2">
    <source>
        <dbReference type="Proteomes" id="UP000739284"/>
    </source>
</evidence>
<gene>
    <name evidence="1" type="ORF">J1784_01340</name>
</gene>
<dbReference type="Pfam" id="PF06069">
    <property type="entry name" value="PerC"/>
    <property type="match status" value="1"/>
</dbReference>
<accession>A0ABS6LAK6</accession>
<dbReference type="InterPro" id="IPR024684">
    <property type="entry name" value="Tscrpt_act_PerC/SfV_Orf40"/>
</dbReference>
<keyword evidence="2" id="KW-1185">Reference proteome</keyword>
<dbReference type="EMBL" id="JAFMOY010000095">
    <property type="protein sequence ID" value="MBU9843681.1"/>
    <property type="molecule type" value="Genomic_DNA"/>
</dbReference>
<dbReference type="Proteomes" id="UP000739284">
    <property type="component" value="Unassembled WGS sequence"/>
</dbReference>
<proteinExistence type="predicted"/>
<comment type="caution">
    <text evidence="1">The sequence shown here is derived from an EMBL/GenBank/DDBJ whole genome shotgun (WGS) entry which is preliminary data.</text>
</comment>
<sequence>MNSFLTHRKADSASVFLYPKFPNLHFPWSELAVIIDEMAESLERAGMYRRAAARWLKVFNSRLSAKEGEWVRKRRNTCLKKAMKPRPSIMEL</sequence>
<protein>
    <submittedName>
        <fullName evidence="1">PerC family transcriptional regulator</fullName>
    </submittedName>
</protein>